<gene>
    <name evidence="1" type="ORF">SAMN05216352_103196</name>
</gene>
<evidence type="ECO:0000313" key="2">
    <source>
        <dbReference type="Proteomes" id="UP000199017"/>
    </source>
</evidence>
<dbReference type="Proteomes" id="UP000199017">
    <property type="component" value="Unassembled WGS sequence"/>
</dbReference>
<dbReference type="EMBL" id="FNDU01000003">
    <property type="protein sequence ID" value="SDH88594.1"/>
    <property type="molecule type" value="Genomic_DNA"/>
</dbReference>
<evidence type="ECO:0000313" key="1">
    <source>
        <dbReference type="EMBL" id="SDH88594.1"/>
    </source>
</evidence>
<accession>A0A1G8G2E8</accession>
<protein>
    <submittedName>
        <fullName evidence="1">Uncharacterized protein</fullName>
    </submittedName>
</protein>
<organism evidence="1 2">
    <name type="scientific">Alteribacillus bidgolensis</name>
    <dbReference type="NCBI Taxonomy" id="930129"/>
    <lineage>
        <taxon>Bacteria</taxon>
        <taxon>Bacillati</taxon>
        <taxon>Bacillota</taxon>
        <taxon>Bacilli</taxon>
        <taxon>Bacillales</taxon>
        <taxon>Bacillaceae</taxon>
        <taxon>Alteribacillus</taxon>
    </lineage>
</organism>
<keyword evidence="2" id="KW-1185">Reference proteome</keyword>
<name>A0A1G8G2E8_9BACI</name>
<dbReference type="AlphaFoldDB" id="A0A1G8G2E8"/>
<sequence length="78" mass="9115">MKYKISTTVKVEEISWFLVQPLLLENGLKSKRSDLTVFFFRNCSIIKMQDQLKIKNIFKNKPSMTVLTTIEGSGFTYF</sequence>
<proteinExistence type="predicted"/>
<reference evidence="1 2" key="1">
    <citation type="submission" date="2016-10" db="EMBL/GenBank/DDBJ databases">
        <authorList>
            <person name="de Groot N.N."/>
        </authorList>
    </citation>
    <scope>NUCLEOTIDE SEQUENCE [LARGE SCALE GENOMIC DNA]</scope>
    <source>
        <strain evidence="2">P4B,CCM 7963,CECT 7998,DSM 25260,IBRC-M 10614,KCTC 13821</strain>
    </source>
</reference>